<reference evidence="3" key="1">
    <citation type="journal article" date="2010" name="Science">
        <title>Signatures of adaptation to obligate biotrophy in the Hyaloperonospora arabidopsidis genome.</title>
        <authorList>
            <person name="Baxter L."/>
            <person name="Tripathy S."/>
            <person name="Ishaque N."/>
            <person name="Boot N."/>
            <person name="Cabral A."/>
            <person name="Kemen E."/>
            <person name="Thines M."/>
            <person name="Ah-Fong A."/>
            <person name="Anderson R."/>
            <person name="Badejoko W."/>
            <person name="Bittner-Eddy P."/>
            <person name="Boore J.L."/>
            <person name="Chibucos M.C."/>
            <person name="Coates M."/>
            <person name="Dehal P."/>
            <person name="Delehaunty K."/>
            <person name="Dong S."/>
            <person name="Downton P."/>
            <person name="Dumas B."/>
            <person name="Fabro G."/>
            <person name="Fronick C."/>
            <person name="Fuerstenberg S.I."/>
            <person name="Fulton L."/>
            <person name="Gaulin E."/>
            <person name="Govers F."/>
            <person name="Hughes L."/>
            <person name="Humphray S."/>
            <person name="Jiang R.H."/>
            <person name="Judelson H."/>
            <person name="Kamoun S."/>
            <person name="Kyung K."/>
            <person name="Meijer H."/>
            <person name="Minx P."/>
            <person name="Morris P."/>
            <person name="Nelson J."/>
            <person name="Phuntumart V."/>
            <person name="Qutob D."/>
            <person name="Rehmany A."/>
            <person name="Rougon-Cardoso A."/>
            <person name="Ryden P."/>
            <person name="Torto-Alalibo T."/>
            <person name="Studholme D."/>
            <person name="Wang Y."/>
            <person name="Win J."/>
            <person name="Wood J."/>
            <person name="Clifton S.W."/>
            <person name="Rogers J."/>
            <person name="Van den Ackerveken G."/>
            <person name="Jones J.D."/>
            <person name="McDowell J.M."/>
            <person name="Beynon J."/>
            <person name="Tyler B.M."/>
        </authorList>
    </citation>
    <scope>NUCLEOTIDE SEQUENCE [LARGE SCALE GENOMIC DNA]</scope>
    <source>
        <strain evidence="3">Emoy2</strain>
    </source>
</reference>
<dbReference type="HOGENOM" id="CLU_1374544_0_0_1"/>
<dbReference type="InParanoid" id="M4B7S5"/>
<feature type="region of interest" description="Disordered" evidence="1">
    <location>
        <begin position="1"/>
        <end position="59"/>
    </location>
</feature>
<evidence type="ECO:0000313" key="3">
    <source>
        <dbReference type="Proteomes" id="UP000011713"/>
    </source>
</evidence>
<reference evidence="2" key="2">
    <citation type="submission" date="2015-06" db="UniProtKB">
        <authorList>
            <consortium name="EnsemblProtists"/>
        </authorList>
    </citation>
    <scope>IDENTIFICATION</scope>
    <source>
        <strain evidence="2">Emoy2</strain>
    </source>
</reference>
<evidence type="ECO:0000313" key="2">
    <source>
        <dbReference type="EnsemblProtists" id="HpaP802327"/>
    </source>
</evidence>
<dbReference type="AlphaFoldDB" id="M4B7S5"/>
<dbReference type="EMBL" id="JH597876">
    <property type="status" value="NOT_ANNOTATED_CDS"/>
    <property type="molecule type" value="Genomic_DNA"/>
</dbReference>
<accession>M4B7S5</accession>
<dbReference type="VEuPathDB" id="FungiDB:HpaG802327"/>
<sequence>MSNDDRADAAEETVPEPDAPATPRSGTNKAKKPCACQAHGTRGATKRASSSQSGGASCRKTDGWLQWKKRLRLCRTTTSERSTRGAPGSNALQTNWVYKTKTTVDGELERLKAQLLAYGNERVLGVAYGLIFAAVMNLSTLKVILALADTWGVPAMHGDIPTRMSRRTKKAHSWIYLHLPRNMSVSNTMLREHGATSAK</sequence>
<dbReference type="eggNOG" id="KOG0017">
    <property type="taxonomic scope" value="Eukaryota"/>
</dbReference>
<protein>
    <recommendedName>
        <fullName evidence="4">RxLR effector candidate protein</fullName>
    </recommendedName>
</protein>
<dbReference type="OMA" id="VIEMTTN"/>
<evidence type="ECO:0008006" key="4">
    <source>
        <dbReference type="Google" id="ProtNLM"/>
    </source>
</evidence>
<dbReference type="Proteomes" id="UP000011713">
    <property type="component" value="Unassembled WGS sequence"/>
</dbReference>
<name>M4B7S5_HYAAE</name>
<dbReference type="EnsemblProtists" id="HpaT802327">
    <property type="protein sequence ID" value="HpaP802327"/>
    <property type="gene ID" value="HpaG802327"/>
</dbReference>
<evidence type="ECO:0000256" key="1">
    <source>
        <dbReference type="SAM" id="MobiDB-lite"/>
    </source>
</evidence>
<dbReference type="STRING" id="559515.M4B7S5"/>
<keyword evidence="3" id="KW-1185">Reference proteome</keyword>
<organism evidence="2 3">
    <name type="scientific">Hyaloperonospora arabidopsidis (strain Emoy2)</name>
    <name type="common">Downy mildew agent</name>
    <name type="synonym">Peronospora arabidopsidis</name>
    <dbReference type="NCBI Taxonomy" id="559515"/>
    <lineage>
        <taxon>Eukaryota</taxon>
        <taxon>Sar</taxon>
        <taxon>Stramenopiles</taxon>
        <taxon>Oomycota</taxon>
        <taxon>Peronosporomycetes</taxon>
        <taxon>Peronosporales</taxon>
        <taxon>Peronosporaceae</taxon>
        <taxon>Hyaloperonospora</taxon>
    </lineage>
</organism>
<proteinExistence type="predicted"/>